<accession>A0AA35X7G2</accession>
<sequence length="56" mass="6759">TRWSVTLSLTRVRLRFRHSETRQLALRSNFRWLYGTRTGGMRVFRDATCVREKLCL</sequence>
<proteinExistence type="predicted"/>
<evidence type="ECO:0000313" key="2">
    <source>
        <dbReference type="Proteomes" id="UP001174909"/>
    </source>
</evidence>
<dbReference type="AlphaFoldDB" id="A0AA35X7G2"/>
<keyword evidence="2" id="KW-1185">Reference proteome</keyword>
<organism evidence="1 2">
    <name type="scientific">Geodia barretti</name>
    <name type="common">Barrett's horny sponge</name>
    <dbReference type="NCBI Taxonomy" id="519541"/>
    <lineage>
        <taxon>Eukaryota</taxon>
        <taxon>Metazoa</taxon>
        <taxon>Porifera</taxon>
        <taxon>Demospongiae</taxon>
        <taxon>Heteroscleromorpha</taxon>
        <taxon>Tetractinellida</taxon>
        <taxon>Astrophorina</taxon>
        <taxon>Geodiidae</taxon>
        <taxon>Geodia</taxon>
    </lineage>
</organism>
<evidence type="ECO:0000313" key="1">
    <source>
        <dbReference type="EMBL" id="CAI8047034.1"/>
    </source>
</evidence>
<reference evidence="1" key="1">
    <citation type="submission" date="2023-03" db="EMBL/GenBank/DDBJ databases">
        <authorList>
            <person name="Steffen K."/>
            <person name="Cardenas P."/>
        </authorList>
    </citation>
    <scope>NUCLEOTIDE SEQUENCE</scope>
</reference>
<feature type="non-terminal residue" evidence="1">
    <location>
        <position position="1"/>
    </location>
</feature>
<dbReference type="Proteomes" id="UP001174909">
    <property type="component" value="Unassembled WGS sequence"/>
</dbReference>
<comment type="caution">
    <text evidence="1">The sequence shown here is derived from an EMBL/GenBank/DDBJ whole genome shotgun (WGS) entry which is preliminary data.</text>
</comment>
<dbReference type="EMBL" id="CASHTH010003602">
    <property type="protein sequence ID" value="CAI8047034.1"/>
    <property type="molecule type" value="Genomic_DNA"/>
</dbReference>
<gene>
    <name evidence="1" type="ORF">GBAR_LOCUS26002</name>
</gene>
<protein>
    <submittedName>
        <fullName evidence="1">Uncharacterized protein</fullName>
    </submittedName>
</protein>
<name>A0AA35X7G2_GEOBA</name>